<evidence type="ECO:0000256" key="1">
    <source>
        <dbReference type="SAM" id="MobiDB-lite"/>
    </source>
</evidence>
<feature type="region of interest" description="Disordered" evidence="1">
    <location>
        <begin position="650"/>
        <end position="677"/>
    </location>
</feature>
<dbReference type="OrthoDB" id="6537982at2759"/>
<keyword evidence="3" id="KW-1185">Reference proteome</keyword>
<dbReference type="OMA" id="GPSCSCM"/>
<protein>
    <submittedName>
        <fullName evidence="2">Uncharacterized protein</fullName>
    </submittedName>
</protein>
<feature type="region of interest" description="Disordered" evidence="1">
    <location>
        <begin position="361"/>
        <end position="392"/>
    </location>
</feature>
<accession>A0A087UWT7</accession>
<feature type="region of interest" description="Disordered" evidence="1">
    <location>
        <begin position="36"/>
        <end position="57"/>
    </location>
</feature>
<feature type="region of interest" description="Disordered" evidence="1">
    <location>
        <begin position="270"/>
        <end position="294"/>
    </location>
</feature>
<feature type="compositionally biased region" description="Low complexity" evidence="1">
    <location>
        <begin position="452"/>
        <end position="462"/>
    </location>
</feature>
<organism evidence="2 3">
    <name type="scientific">Stegodyphus mimosarum</name>
    <name type="common">African social velvet spider</name>
    <dbReference type="NCBI Taxonomy" id="407821"/>
    <lineage>
        <taxon>Eukaryota</taxon>
        <taxon>Metazoa</taxon>
        <taxon>Ecdysozoa</taxon>
        <taxon>Arthropoda</taxon>
        <taxon>Chelicerata</taxon>
        <taxon>Arachnida</taxon>
        <taxon>Araneae</taxon>
        <taxon>Araneomorphae</taxon>
        <taxon>Entelegynae</taxon>
        <taxon>Eresoidea</taxon>
        <taxon>Eresidae</taxon>
        <taxon>Stegodyphus</taxon>
    </lineage>
</organism>
<feature type="compositionally biased region" description="Polar residues" evidence="1">
    <location>
        <begin position="554"/>
        <end position="567"/>
    </location>
</feature>
<feature type="compositionally biased region" description="Low complexity" evidence="1">
    <location>
        <begin position="37"/>
        <end position="49"/>
    </location>
</feature>
<reference evidence="2 3" key="1">
    <citation type="submission" date="2013-11" db="EMBL/GenBank/DDBJ databases">
        <title>Genome sequencing of Stegodyphus mimosarum.</title>
        <authorList>
            <person name="Bechsgaard J."/>
        </authorList>
    </citation>
    <scope>NUCLEOTIDE SEQUENCE [LARGE SCALE GENOMIC DNA]</scope>
</reference>
<evidence type="ECO:0000313" key="2">
    <source>
        <dbReference type="EMBL" id="KFM81826.1"/>
    </source>
</evidence>
<gene>
    <name evidence="2" type="ORF">X975_17366</name>
</gene>
<feature type="region of interest" description="Disordered" evidence="1">
    <location>
        <begin position="550"/>
        <end position="585"/>
    </location>
</feature>
<dbReference type="AlphaFoldDB" id="A0A087UWT7"/>
<feature type="non-terminal residue" evidence="2">
    <location>
        <position position="748"/>
    </location>
</feature>
<feature type="compositionally biased region" description="Basic and acidic residues" evidence="1">
    <location>
        <begin position="383"/>
        <end position="392"/>
    </location>
</feature>
<feature type="region of interest" description="Disordered" evidence="1">
    <location>
        <begin position="448"/>
        <end position="487"/>
    </location>
</feature>
<sequence length="748" mass="82694">MSTSQEKLFGSQECACWNKLSMSVRSEIDIRLINGRKSASANPSPNSSPKKAKYNSLRPSNNAAFDCDLTCTCGKTDPYANYSIPRSALVNQKEVPVASAQANGNKDAKTHVPAIPSEDYDVPKKYTDLLSNCDMNQKASAMKTVTNGPSCSCMSACKIVQNIELFKMASKHSYNHQHGSLNPPSADALQMCACQRVMLWAGSLVPCLGPQRATVDSGWQYSKSLNSDNKSCARAWFDHSVAVCNEPHKTAEIVMVNGGKLKHVLRGASTEATADENRMPPFARPRSSTISYPLLPSRNSGDSTVFNYANIEFSQEANDKSVRVSEDASSTNYANIEFAETLSLYENSNVVLSRLETEEKNVEHVYPDKPPLPPRSQMPTSKKNSENVNHSDLKDRCNCKQYCIRRSPKKGTLKQVNGSAYEMMCYQNPPGCTQDDDDYLMMQPLCAKTENSSSPSKQSLESQNLQSAPNALGKQNEETKVEQGMEPALPLRPFMPYSYPSAEMNDSSEHDGICVESLSRKNQLINDELHLRSMRSNSLSELKKKVLMRKRSSSVDGKNNGYHQNEVGTEVESVPASPVCSPRPVQRKNSLFSKLNLRSKEKSMSTNEIAPPIPISSCNSSILNNMHKSGLHRSADCLKLNEDYVNSDDDLNSDASDFSIQKESSSPSSMKRSSSVPCRAGMPNVCISSPVRTNGTIMELNDLNKDSSTVTITESDENCEELGHRKYSLDSHERPKQKVRSNCDNVYR</sequence>
<dbReference type="EMBL" id="KK122050">
    <property type="protein sequence ID" value="KFM81826.1"/>
    <property type="molecule type" value="Genomic_DNA"/>
</dbReference>
<evidence type="ECO:0000313" key="3">
    <source>
        <dbReference type="Proteomes" id="UP000054359"/>
    </source>
</evidence>
<proteinExistence type="predicted"/>
<name>A0A087UWT7_STEMI</name>
<dbReference type="Proteomes" id="UP000054359">
    <property type="component" value="Unassembled WGS sequence"/>
</dbReference>
<feature type="region of interest" description="Disordered" evidence="1">
    <location>
        <begin position="728"/>
        <end position="748"/>
    </location>
</feature>
<feature type="compositionally biased region" description="Low complexity" evidence="1">
    <location>
        <begin position="653"/>
        <end position="675"/>
    </location>
</feature>